<evidence type="ECO:0000313" key="7">
    <source>
        <dbReference type="EMBL" id="ORY28204.1"/>
    </source>
</evidence>
<dbReference type="AlphaFoldDB" id="A0A1Y2B0D7"/>
<dbReference type="Proteomes" id="UP000193920">
    <property type="component" value="Unassembled WGS sequence"/>
</dbReference>
<dbReference type="GO" id="GO:0071269">
    <property type="term" value="P:L-homocysteine biosynthetic process"/>
    <property type="evidence" value="ECO:0007669"/>
    <property type="project" value="TreeGrafter"/>
</dbReference>
<dbReference type="GO" id="GO:0030170">
    <property type="term" value="F:pyridoxal phosphate binding"/>
    <property type="evidence" value="ECO:0007669"/>
    <property type="project" value="InterPro"/>
</dbReference>
<dbReference type="PIRSF" id="PIRSF001434">
    <property type="entry name" value="CGS"/>
    <property type="match status" value="1"/>
</dbReference>
<dbReference type="PANTHER" id="PTHR43797:SF2">
    <property type="entry name" value="HOMOCYSTEINE_CYSTEINE SYNTHASE"/>
    <property type="match status" value="1"/>
</dbReference>
<organism evidence="7 8">
    <name type="scientific">Neocallimastix californiae</name>
    <dbReference type="NCBI Taxonomy" id="1754190"/>
    <lineage>
        <taxon>Eukaryota</taxon>
        <taxon>Fungi</taxon>
        <taxon>Fungi incertae sedis</taxon>
        <taxon>Chytridiomycota</taxon>
        <taxon>Chytridiomycota incertae sedis</taxon>
        <taxon>Neocallimastigomycetes</taxon>
        <taxon>Neocallimastigales</taxon>
        <taxon>Neocallimastigaceae</taxon>
        <taxon>Neocallimastix</taxon>
    </lineage>
</organism>
<evidence type="ECO:0000256" key="4">
    <source>
        <dbReference type="ARBA" id="ARBA00022898"/>
    </source>
</evidence>
<keyword evidence="8" id="KW-1185">Reference proteome</keyword>
<proteinExistence type="inferred from homology"/>
<evidence type="ECO:0000256" key="3">
    <source>
        <dbReference type="ARBA" id="ARBA00022679"/>
    </source>
</evidence>
<comment type="similarity">
    <text evidence="2 6">Belongs to the trans-sulfuration enzymes family.</text>
</comment>
<dbReference type="Gene3D" id="3.40.640.10">
    <property type="entry name" value="Type I PLP-dependent aspartate aminotransferase-like (Major domain)"/>
    <property type="match status" value="1"/>
</dbReference>
<dbReference type="FunFam" id="3.40.640.10:FF:000035">
    <property type="entry name" value="O-succinylhomoserine sulfhydrylase"/>
    <property type="match status" value="1"/>
</dbReference>
<gene>
    <name evidence="7" type="ORF">LY90DRAFT_460978</name>
</gene>
<evidence type="ECO:0000256" key="1">
    <source>
        <dbReference type="ARBA" id="ARBA00001933"/>
    </source>
</evidence>
<dbReference type="GO" id="GO:0003961">
    <property type="term" value="F:O-acetylhomoserine aminocarboxypropyltransferase activity"/>
    <property type="evidence" value="ECO:0007669"/>
    <property type="project" value="TreeGrafter"/>
</dbReference>
<comment type="cofactor">
    <cofactor evidence="1 6">
        <name>pyridoxal 5'-phosphate</name>
        <dbReference type="ChEBI" id="CHEBI:597326"/>
    </cofactor>
</comment>
<dbReference type="InterPro" id="IPR015421">
    <property type="entry name" value="PyrdxlP-dep_Trfase_major"/>
</dbReference>
<dbReference type="CDD" id="cd00614">
    <property type="entry name" value="CGS_like"/>
    <property type="match status" value="1"/>
</dbReference>
<evidence type="ECO:0000313" key="8">
    <source>
        <dbReference type="Proteomes" id="UP000193920"/>
    </source>
</evidence>
<dbReference type="Pfam" id="PF01053">
    <property type="entry name" value="Cys_Met_Meta_PP"/>
    <property type="match status" value="1"/>
</dbReference>
<dbReference type="PROSITE" id="PS00868">
    <property type="entry name" value="CYS_MET_METAB_PP"/>
    <property type="match status" value="1"/>
</dbReference>
<dbReference type="InterPro" id="IPR015424">
    <property type="entry name" value="PyrdxlP-dep_Trfase"/>
</dbReference>
<dbReference type="PANTHER" id="PTHR43797">
    <property type="entry name" value="HOMOCYSTEINE/CYSTEINE SYNTHASE"/>
    <property type="match status" value="1"/>
</dbReference>
<dbReference type="GO" id="GO:0006535">
    <property type="term" value="P:cysteine biosynthetic process from serine"/>
    <property type="evidence" value="ECO:0007669"/>
    <property type="project" value="TreeGrafter"/>
</dbReference>
<dbReference type="InterPro" id="IPR015422">
    <property type="entry name" value="PyrdxlP-dep_Trfase_small"/>
</dbReference>
<dbReference type="OrthoDB" id="3512640at2759"/>
<keyword evidence="3" id="KW-0808">Transferase</keyword>
<dbReference type="InterPro" id="IPR000277">
    <property type="entry name" value="Cys/Met-Metab_PyrdxlP-dep_enz"/>
</dbReference>
<evidence type="ECO:0000256" key="5">
    <source>
        <dbReference type="PIRSR" id="PIRSR001434-2"/>
    </source>
</evidence>
<evidence type="ECO:0000256" key="6">
    <source>
        <dbReference type="RuleBase" id="RU362118"/>
    </source>
</evidence>
<protein>
    <submittedName>
        <fullName evidence="7">O-acetylhomoserine ami</fullName>
    </submittedName>
</protein>
<dbReference type="InterPro" id="IPR006235">
    <property type="entry name" value="OAc-hSer/O-AcSer_sulfhydrylase"/>
</dbReference>
<dbReference type="GO" id="GO:0005737">
    <property type="term" value="C:cytoplasm"/>
    <property type="evidence" value="ECO:0007669"/>
    <property type="project" value="TreeGrafter"/>
</dbReference>
<dbReference type="SUPFAM" id="SSF53383">
    <property type="entry name" value="PLP-dependent transferases"/>
    <property type="match status" value="1"/>
</dbReference>
<sequence>MSSEREYHFETLQVHAGQVVDPATQARAAPIYASSSFVFKDINDGADLFGLRKVGNIYSRLTNPTNDVVEKRLAALEGGAAALVTASGQAAEFTTIAALAKKGDNVITSSFIYGGTHNLFQNIFKDFGITFKFVDTINPKDYEPLIDEHTKAIYIESIGNPVHYVPDFEGFAAVAHKHGIPLVVDNTFGMGGYLVQPIKYGADIVLHSTTKWINGHGTVIGGVIIDSGKFDWTTGRFPQFTEPSPSYHGLKFSEAFGNLAFIFRARAELLRDIGPCQSPFSTFLNILGLESLSLRAQRHVDNALELAQWLKTRDEVAWVSYAGLPDHPTYANAKKYLRNGYGGVLTFGLKKGYDGAAKFISNLKLISDLANVGDAKTLIVHPASTTHEQLSDEEKKAGGITPDLLRISVGIEHIDDIKADFIEGFKAVYGDAVKDDIKVKTKGLKKEQSKSKFVNSVKTQFKKLKLKIIH</sequence>
<keyword evidence="4 5" id="KW-0663">Pyridoxal phosphate</keyword>
<reference evidence="7 8" key="1">
    <citation type="submission" date="2016-08" db="EMBL/GenBank/DDBJ databases">
        <title>A Parts List for Fungal Cellulosomes Revealed by Comparative Genomics.</title>
        <authorList>
            <consortium name="DOE Joint Genome Institute"/>
            <person name="Haitjema C.H."/>
            <person name="Gilmore S.P."/>
            <person name="Henske J.K."/>
            <person name="Solomon K.V."/>
            <person name="De Groot R."/>
            <person name="Kuo A."/>
            <person name="Mondo S.J."/>
            <person name="Salamov A.A."/>
            <person name="Labutti K."/>
            <person name="Zhao Z."/>
            <person name="Chiniquy J."/>
            <person name="Barry K."/>
            <person name="Brewer H.M."/>
            <person name="Purvine S.O."/>
            <person name="Wright A.T."/>
            <person name="Boxma B."/>
            <person name="Van Alen T."/>
            <person name="Hackstein J.H."/>
            <person name="Baker S.E."/>
            <person name="Grigoriev I.V."/>
            <person name="O'Malley M.A."/>
        </authorList>
    </citation>
    <scope>NUCLEOTIDE SEQUENCE [LARGE SCALE GENOMIC DNA]</scope>
    <source>
        <strain evidence="7 8">G1</strain>
    </source>
</reference>
<dbReference type="EMBL" id="MCOG01000187">
    <property type="protein sequence ID" value="ORY28204.1"/>
    <property type="molecule type" value="Genomic_DNA"/>
</dbReference>
<feature type="modified residue" description="N6-(pyridoxal phosphate)lysine" evidence="5">
    <location>
        <position position="211"/>
    </location>
</feature>
<dbReference type="NCBIfam" id="TIGR01326">
    <property type="entry name" value="OAH_OAS_sulfhy"/>
    <property type="match status" value="1"/>
</dbReference>
<evidence type="ECO:0000256" key="2">
    <source>
        <dbReference type="ARBA" id="ARBA00009077"/>
    </source>
</evidence>
<name>A0A1Y2B0D7_9FUNG</name>
<dbReference type="GO" id="GO:0019346">
    <property type="term" value="P:transsulfuration"/>
    <property type="evidence" value="ECO:0007669"/>
    <property type="project" value="InterPro"/>
</dbReference>
<dbReference type="InterPro" id="IPR054542">
    <property type="entry name" value="Cys_met_metab_PP"/>
</dbReference>
<dbReference type="GO" id="GO:0004124">
    <property type="term" value="F:cysteine synthase activity"/>
    <property type="evidence" value="ECO:0007669"/>
    <property type="project" value="TreeGrafter"/>
</dbReference>
<dbReference type="Gene3D" id="3.90.1150.10">
    <property type="entry name" value="Aspartate Aminotransferase, domain 1"/>
    <property type="match status" value="1"/>
</dbReference>
<dbReference type="STRING" id="1754190.A0A1Y2B0D7"/>
<accession>A0A1Y2B0D7</accession>
<comment type="caution">
    <text evidence="7">The sequence shown here is derived from an EMBL/GenBank/DDBJ whole genome shotgun (WGS) entry which is preliminary data.</text>
</comment>